<reference evidence="2" key="1">
    <citation type="journal article" date="2014" name="Front. Microbiol.">
        <title>High frequency of phylogenetically diverse reductive dehalogenase-homologous genes in deep subseafloor sedimentary metagenomes.</title>
        <authorList>
            <person name="Kawai M."/>
            <person name="Futagami T."/>
            <person name="Toyoda A."/>
            <person name="Takaki Y."/>
            <person name="Nishi S."/>
            <person name="Hori S."/>
            <person name="Arai W."/>
            <person name="Tsubouchi T."/>
            <person name="Morono Y."/>
            <person name="Uchiyama I."/>
            <person name="Ito T."/>
            <person name="Fujiyama A."/>
            <person name="Inagaki F."/>
            <person name="Takami H."/>
        </authorList>
    </citation>
    <scope>NUCLEOTIDE SEQUENCE</scope>
    <source>
        <strain evidence="2">Expedition CK06-06</strain>
    </source>
</reference>
<protein>
    <recommendedName>
        <fullName evidence="1">4Fe-4S ferredoxin-type domain-containing protein</fullName>
    </recommendedName>
</protein>
<evidence type="ECO:0000259" key="1">
    <source>
        <dbReference type="PROSITE" id="PS51379"/>
    </source>
</evidence>
<sequence>FGARILLNSIITDIKLKPDKPLEKNPCVMCKLCEKSCQGGLFAKDEEQTIVIAGIEETIAKRNNYAYCIAICSGMAGQNKFKDWSTWSPFRFDDIEKLPLDDTVIEYVQNMFAKGVEKGGLEAENVYRLVENSFIGRNNKPAKDFRPSCGFCQLVCGATMKDKKESYNKIVNSGCIEEKIKK</sequence>
<accession>X1RMW2</accession>
<dbReference type="PROSITE" id="PS51379">
    <property type="entry name" value="4FE4S_FER_2"/>
    <property type="match status" value="1"/>
</dbReference>
<dbReference type="AlphaFoldDB" id="X1RMW2"/>
<proteinExistence type="predicted"/>
<comment type="caution">
    <text evidence="2">The sequence shown here is derived from an EMBL/GenBank/DDBJ whole genome shotgun (WGS) entry which is preliminary data.</text>
</comment>
<name>X1RMW2_9ZZZZ</name>
<feature type="non-terminal residue" evidence="2">
    <location>
        <position position="1"/>
    </location>
</feature>
<gene>
    <name evidence="2" type="ORF">S12H4_06235</name>
</gene>
<organism evidence="2">
    <name type="scientific">marine sediment metagenome</name>
    <dbReference type="NCBI Taxonomy" id="412755"/>
    <lineage>
        <taxon>unclassified sequences</taxon>
        <taxon>metagenomes</taxon>
        <taxon>ecological metagenomes</taxon>
    </lineage>
</organism>
<dbReference type="EMBL" id="BARW01002164">
    <property type="protein sequence ID" value="GAI68331.1"/>
    <property type="molecule type" value="Genomic_DNA"/>
</dbReference>
<dbReference type="InterPro" id="IPR017896">
    <property type="entry name" value="4Fe4S_Fe-S-bd"/>
</dbReference>
<feature type="domain" description="4Fe-4S ferredoxin-type" evidence="1">
    <location>
        <begin position="18"/>
        <end position="47"/>
    </location>
</feature>
<evidence type="ECO:0000313" key="2">
    <source>
        <dbReference type="EMBL" id="GAI68331.1"/>
    </source>
</evidence>